<organism evidence="1 2">
    <name type="scientific">Candidatus Lambdaproteobacteria bacterium RIFOXYD2_FULL_50_16</name>
    <dbReference type="NCBI Taxonomy" id="1817772"/>
    <lineage>
        <taxon>Bacteria</taxon>
        <taxon>Pseudomonadati</taxon>
        <taxon>Pseudomonadota</taxon>
        <taxon>Candidatus Lambdaproteobacteria</taxon>
    </lineage>
</organism>
<proteinExistence type="predicted"/>
<accession>A0A1F6G4H5</accession>
<dbReference type="STRING" id="1817772.A2527_13865"/>
<dbReference type="EMBL" id="MFNE01000053">
    <property type="protein sequence ID" value="OGG93019.1"/>
    <property type="molecule type" value="Genomic_DNA"/>
</dbReference>
<gene>
    <name evidence="1" type="ORF">A2527_13865</name>
</gene>
<evidence type="ECO:0000313" key="1">
    <source>
        <dbReference type="EMBL" id="OGG93019.1"/>
    </source>
</evidence>
<reference evidence="1 2" key="1">
    <citation type="journal article" date="2016" name="Nat. Commun.">
        <title>Thousands of microbial genomes shed light on interconnected biogeochemical processes in an aquifer system.</title>
        <authorList>
            <person name="Anantharaman K."/>
            <person name="Brown C.T."/>
            <person name="Hug L.A."/>
            <person name="Sharon I."/>
            <person name="Castelle C.J."/>
            <person name="Probst A.J."/>
            <person name="Thomas B.C."/>
            <person name="Singh A."/>
            <person name="Wilkins M.J."/>
            <person name="Karaoz U."/>
            <person name="Brodie E.L."/>
            <person name="Williams K.H."/>
            <person name="Hubbard S.S."/>
            <person name="Banfield J.F."/>
        </authorList>
    </citation>
    <scope>NUCLEOTIDE SEQUENCE [LARGE SCALE GENOMIC DNA]</scope>
</reference>
<evidence type="ECO:0000313" key="2">
    <source>
        <dbReference type="Proteomes" id="UP000178449"/>
    </source>
</evidence>
<name>A0A1F6G4H5_9PROT</name>
<protein>
    <submittedName>
        <fullName evidence="1">Uncharacterized protein</fullName>
    </submittedName>
</protein>
<dbReference type="Proteomes" id="UP000178449">
    <property type="component" value="Unassembled WGS sequence"/>
</dbReference>
<dbReference type="AlphaFoldDB" id="A0A1F6G4H5"/>
<sequence>MIFSETHESEAAQAVEAPQGTLSVTISAFEPLQLIKVNGQTQDASGDFVQLEVPYQVEQGPVEIEIEAHTASGVAQRTYRLHLKPPAESLKRFDWSLISLLTHQWGDNLTNAAKGEAVGFRKTSVILMPAFSLTWEDMQVELKGLSLREKLADAAQAANEVVYDQWELHHKWKLGAFNFDSSLGLAEIATELKGWSGKSHLESDQYLSEQMVWELTEGQQLTGTLKAKSKSLAEADPASYSLSGLETQGDLGYQIATDLLRINASMRHKKNDALGTYQDFSEDQAGLGFEAPILEGLTYNLNLTQGRKRFAQVDPAKGQREIALSTEAALGASGAMPWVAGWQWMSELSQGHYDSNIDGSDYQTLAASVSLLYVF</sequence>
<comment type="caution">
    <text evidence="1">The sequence shown here is derived from an EMBL/GenBank/DDBJ whole genome shotgun (WGS) entry which is preliminary data.</text>
</comment>